<comment type="caution">
    <text evidence="4">The sequence shown here is derived from an EMBL/GenBank/DDBJ whole genome shotgun (WGS) entry which is preliminary data.</text>
</comment>
<dbReference type="InterPro" id="IPR013762">
    <property type="entry name" value="Integrase-like_cat_sf"/>
</dbReference>
<dbReference type="SUPFAM" id="SSF56349">
    <property type="entry name" value="DNA breaking-rejoining enzymes"/>
    <property type="match status" value="1"/>
</dbReference>
<dbReference type="Pfam" id="PF00589">
    <property type="entry name" value="Phage_integrase"/>
    <property type="match status" value="1"/>
</dbReference>
<evidence type="ECO:0000256" key="1">
    <source>
        <dbReference type="ARBA" id="ARBA00023125"/>
    </source>
</evidence>
<dbReference type="Pfam" id="PF13102">
    <property type="entry name" value="Phage_int_SAM_5"/>
    <property type="match status" value="1"/>
</dbReference>
<sequence length="394" mass="45789">MKIVKQKSPNGKKFYLYYDYGRGPGGRVKTGMFLWTKPKNAIEKEHNEETKKLMIVKEGHDIIDNQAIGTGYVPKHKFKENFYDYYAQFVADNKREGNRHLEGSLNHFKIFMKKPVVSPLQITYDVCFRFRAYLLDKFNGETPMNYYSYFKRMMKAATRDGYFRINPAAEIPAKKNPSTDLPEFLEPDEFLKFISVQPPPHMVEVIEAFIWCLYTGVRWCDVMALKWRSVIADQYTTRFKQAKTKQPVIVTLHEICMILLRKRRRNLPNPIPLDRPVFNLPSRTTCIKYIKQWAKERGIEKDISPKSGRLTKSILLQDQKVDTATVAAILGHTTTKYVSEVYKRHRPKDHAATVDLMPTPDQLPDYLNLKEPGRVISMGTNCKPCSFGITNARQ</sequence>
<proteinExistence type="predicted"/>
<feature type="domain" description="Tyr recombinase" evidence="3">
    <location>
        <begin position="180"/>
        <end position="356"/>
    </location>
</feature>
<protein>
    <submittedName>
        <fullName evidence="4">Site-specific integrase</fullName>
    </submittedName>
</protein>
<evidence type="ECO:0000313" key="5">
    <source>
        <dbReference type="Proteomes" id="UP000812961"/>
    </source>
</evidence>
<dbReference type="InterPro" id="IPR011010">
    <property type="entry name" value="DNA_brk_join_enz"/>
</dbReference>
<gene>
    <name evidence="4" type="ORF">K1Y79_03670</name>
</gene>
<dbReference type="Gene3D" id="1.10.443.10">
    <property type="entry name" value="Intergrase catalytic core"/>
    <property type="match status" value="1"/>
</dbReference>
<dbReference type="Gene3D" id="1.10.150.130">
    <property type="match status" value="1"/>
</dbReference>
<dbReference type="InterPro" id="IPR010998">
    <property type="entry name" value="Integrase_recombinase_N"/>
</dbReference>
<keyword evidence="1" id="KW-0238">DNA-binding</keyword>
<dbReference type="Proteomes" id="UP000812961">
    <property type="component" value="Unassembled WGS sequence"/>
</dbReference>
<dbReference type="InterPro" id="IPR002104">
    <property type="entry name" value="Integrase_catalytic"/>
</dbReference>
<dbReference type="InterPro" id="IPR025269">
    <property type="entry name" value="SAM-like_dom"/>
</dbReference>
<name>A0ABS7G6Z2_9BACT</name>
<reference evidence="4 5" key="1">
    <citation type="submission" date="2021-08" db="EMBL/GenBank/DDBJ databases">
        <title>The genome sequence of Chitinophaga sp. B61.</title>
        <authorList>
            <person name="Zhang X."/>
        </authorList>
    </citation>
    <scope>NUCLEOTIDE SEQUENCE [LARGE SCALE GENOMIC DNA]</scope>
    <source>
        <strain evidence="4 5">B61</strain>
    </source>
</reference>
<keyword evidence="2" id="KW-0233">DNA recombination</keyword>
<dbReference type="RefSeq" id="WP_220248643.1">
    <property type="nucleotide sequence ID" value="NZ_JAICCF010000001.1"/>
</dbReference>
<evidence type="ECO:0000256" key="2">
    <source>
        <dbReference type="ARBA" id="ARBA00023172"/>
    </source>
</evidence>
<dbReference type="PROSITE" id="PS51898">
    <property type="entry name" value="TYR_RECOMBINASE"/>
    <property type="match status" value="1"/>
</dbReference>
<keyword evidence="5" id="KW-1185">Reference proteome</keyword>
<evidence type="ECO:0000313" key="4">
    <source>
        <dbReference type="EMBL" id="MBW8683422.1"/>
    </source>
</evidence>
<accession>A0ABS7G6Z2</accession>
<evidence type="ECO:0000259" key="3">
    <source>
        <dbReference type="PROSITE" id="PS51898"/>
    </source>
</evidence>
<organism evidence="4 5">
    <name type="scientific">Chitinophaga rhizophila</name>
    <dbReference type="NCBI Taxonomy" id="2866212"/>
    <lineage>
        <taxon>Bacteria</taxon>
        <taxon>Pseudomonadati</taxon>
        <taxon>Bacteroidota</taxon>
        <taxon>Chitinophagia</taxon>
        <taxon>Chitinophagales</taxon>
        <taxon>Chitinophagaceae</taxon>
        <taxon>Chitinophaga</taxon>
    </lineage>
</organism>
<dbReference type="EMBL" id="JAICCF010000001">
    <property type="protein sequence ID" value="MBW8683422.1"/>
    <property type="molecule type" value="Genomic_DNA"/>
</dbReference>